<reference evidence="2 3" key="1">
    <citation type="submission" date="2014-03" db="EMBL/GenBank/DDBJ databases">
        <title>Bradyrhizobium valentinum sp. nov., isolated from effective nodules of Lupinus mariae-josephae, a lupine endemic of basic-lime soils in Eastern Spain.</title>
        <authorList>
            <person name="Duran D."/>
            <person name="Rey L."/>
            <person name="Navarro A."/>
            <person name="Busquets A."/>
            <person name="Imperial J."/>
            <person name="Ruiz-Argueso T."/>
        </authorList>
    </citation>
    <scope>NUCLEOTIDE SEQUENCE [LARGE SCALE GENOMIC DNA]</scope>
    <source>
        <strain evidence="2 3">LmjM3</strain>
    </source>
</reference>
<comment type="caution">
    <text evidence="2">The sequence shown here is derived from an EMBL/GenBank/DDBJ whole genome shotgun (WGS) entry which is preliminary data.</text>
</comment>
<gene>
    <name evidence="2" type="ORF">CP49_27545</name>
</gene>
<evidence type="ECO:0000313" key="2">
    <source>
        <dbReference type="EMBL" id="KRQ96739.1"/>
    </source>
</evidence>
<proteinExistence type="predicted"/>
<evidence type="ECO:0000256" key="1">
    <source>
        <dbReference type="SAM" id="SignalP"/>
    </source>
</evidence>
<evidence type="ECO:0000313" key="3">
    <source>
        <dbReference type="Proteomes" id="UP000051913"/>
    </source>
</evidence>
<dbReference type="RefSeq" id="WP_057854567.1">
    <property type="nucleotide sequence ID" value="NZ_LLXX01000190.1"/>
</dbReference>
<feature type="chain" id="PRO_5006442211" description="Phosphate starvation-inducible protein PsiF" evidence="1">
    <location>
        <begin position="23"/>
        <end position="95"/>
    </location>
</feature>
<protein>
    <recommendedName>
        <fullName evidence="4">Phosphate starvation-inducible protein PsiF</fullName>
    </recommendedName>
</protein>
<evidence type="ECO:0008006" key="4">
    <source>
        <dbReference type="Google" id="ProtNLM"/>
    </source>
</evidence>
<name>A0A0R3KM60_9BRAD</name>
<dbReference type="Proteomes" id="UP000051913">
    <property type="component" value="Unassembled WGS sequence"/>
</dbReference>
<accession>A0A0R3KM60</accession>
<feature type="signal peptide" evidence="1">
    <location>
        <begin position="1"/>
        <end position="22"/>
    </location>
</feature>
<keyword evidence="3" id="KW-1185">Reference proteome</keyword>
<keyword evidence="1" id="KW-0732">Signal</keyword>
<dbReference type="EMBL" id="LLXX01000190">
    <property type="protein sequence ID" value="KRQ96739.1"/>
    <property type="molecule type" value="Genomic_DNA"/>
</dbReference>
<organism evidence="2 3">
    <name type="scientific">Bradyrhizobium valentinum</name>
    <dbReference type="NCBI Taxonomy" id="1518501"/>
    <lineage>
        <taxon>Bacteria</taxon>
        <taxon>Pseudomonadati</taxon>
        <taxon>Pseudomonadota</taxon>
        <taxon>Alphaproteobacteria</taxon>
        <taxon>Hyphomicrobiales</taxon>
        <taxon>Nitrobacteraceae</taxon>
        <taxon>Bradyrhizobium</taxon>
    </lineage>
</organism>
<dbReference type="AlphaFoldDB" id="A0A0R3KM60"/>
<sequence length="95" mass="9795">MKLLLVTAVTITTALAVSPASAQKASAQKASAQKTGCTSENMAKLVASGNAMPDTPGKFAMMKEMGAANTAMSKGDMRSACKSYMRAQQMSGQKS</sequence>